<dbReference type="EMBL" id="CAADRA010007034">
    <property type="protein sequence ID" value="VFT98518.1"/>
    <property type="molecule type" value="Genomic_DNA"/>
</dbReference>
<keyword evidence="1" id="KW-1133">Transmembrane helix</keyword>
<accession>A0A485LIL8</accession>
<evidence type="ECO:0000256" key="1">
    <source>
        <dbReference type="SAM" id="Phobius"/>
    </source>
</evidence>
<reference evidence="2" key="2">
    <citation type="submission" date="2019-06" db="EMBL/GenBank/DDBJ databases">
        <title>Genomics analysis of Aphanomyces spp. identifies a new class of oomycete effector associated with host adaptation.</title>
        <authorList>
            <person name="Gaulin E."/>
        </authorList>
    </citation>
    <scope>NUCLEOTIDE SEQUENCE</scope>
    <source>
        <strain evidence="2">CBS 578.67</strain>
    </source>
</reference>
<keyword evidence="1" id="KW-0472">Membrane</keyword>
<evidence type="ECO:0000313" key="3">
    <source>
        <dbReference type="EMBL" id="VFT98518.1"/>
    </source>
</evidence>
<name>A0A485LIL8_9STRA</name>
<feature type="transmembrane region" description="Helical" evidence="1">
    <location>
        <begin position="560"/>
        <end position="583"/>
    </location>
</feature>
<organism evidence="3 4">
    <name type="scientific">Aphanomyces stellatus</name>
    <dbReference type="NCBI Taxonomy" id="120398"/>
    <lineage>
        <taxon>Eukaryota</taxon>
        <taxon>Sar</taxon>
        <taxon>Stramenopiles</taxon>
        <taxon>Oomycota</taxon>
        <taxon>Saprolegniomycetes</taxon>
        <taxon>Saprolegniales</taxon>
        <taxon>Verrucalvaceae</taxon>
        <taxon>Aphanomyces</taxon>
    </lineage>
</organism>
<dbReference type="EMBL" id="VJMH01007008">
    <property type="protein sequence ID" value="KAF0686347.1"/>
    <property type="molecule type" value="Genomic_DNA"/>
</dbReference>
<reference evidence="3 4" key="1">
    <citation type="submission" date="2019-03" db="EMBL/GenBank/DDBJ databases">
        <authorList>
            <person name="Gaulin E."/>
            <person name="Dumas B."/>
        </authorList>
    </citation>
    <scope>NUCLEOTIDE SEQUENCE [LARGE SCALE GENOMIC DNA]</scope>
    <source>
        <strain evidence="3">CBS 568.67</strain>
    </source>
</reference>
<dbReference type="InterPro" id="IPR029058">
    <property type="entry name" value="AB_hydrolase_fold"/>
</dbReference>
<evidence type="ECO:0000313" key="2">
    <source>
        <dbReference type="EMBL" id="KAF0686347.1"/>
    </source>
</evidence>
<proteinExistence type="predicted"/>
<dbReference type="Gene3D" id="3.40.50.1820">
    <property type="entry name" value="alpha/beta hydrolase"/>
    <property type="match status" value="2"/>
</dbReference>
<dbReference type="OrthoDB" id="425534at2759"/>
<dbReference type="AlphaFoldDB" id="A0A485LIL8"/>
<sequence>MGSVPFDGWYVCSESTDDNNVAMLAECGKYTLPLCYPGVCAADASHSIHIFVKRIPATVITTPPRALWLLQGLSSVNLEPLMASLFTAMNGTVTILTMDHRGTGRSSELNCVASQAMTSGSPSGSIVTSDELPGCLHDLRNVYGAGNAAAFSITSAAMDLWVIVDDLHPTHEVYMYGVGYGTMWLQRAMLLSPPPSVQGFVLDSVVGHSGVNRFTLSNGDATIGPVAAAFFLACDNDAYCGPKFSRIPLVQIATTLYIKLDSGTHPCSPLVQQVFGNAAGLKLFFSALLESADLRFAIPPMIYRLARCNANDRLALQTVVTGLSSNLGTASAHSNLAHNVIAYSELWEIPTPSIQKLTARFDQSVVGGGVMALVPEYCVYTGVVDPACVSMASTFNLNNSAAFTYLRDAFFNQTVTIPPTTTVLMMNGDLDPQTPIAGALAMFTNLVGPQKRFVTFPTSVHATALHSPTTIDNAPPCGQSILASYVASRGVLSQVDTTCLASLAPLTFQVSWGATGIDLFDGVFPPSSTYLPSPTTTFPTTSSPAVTQPSPTTSAPTTSYLFPFTFVATLAAAAAVTTIFLLVQVHRGAKLAAATTVQPDAK</sequence>
<dbReference type="SUPFAM" id="SSF53474">
    <property type="entry name" value="alpha/beta-Hydrolases"/>
    <property type="match status" value="1"/>
</dbReference>
<evidence type="ECO:0000313" key="4">
    <source>
        <dbReference type="Proteomes" id="UP000332933"/>
    </source>
</evidence>
<gene>
    <name evidence="3" type="primary">Aste57867_21849</name>
    <name evidence="2" type="ORF">As57867_021780</name>
    <name evidence="3" type="ORF">ASTE57867_21849</name>
</gene>
<dbReference type="Proteomes" id="UP000332933">
    <property type="component" value="Unassembled WGS sequence"/>
</dbReference>
<keyword evidence="4" id="KW-1185">Reference proteome</keyword>
<protein>
    <submittedName>
        <fullName evidence="3">Aste57867_21849 protein</fullName>
    </submittedName>
</protein>
<keyword evidence="1" id="KW-0812">Transmembrane</keyword>